<sequence>MVTGYKATRHRKLTAGQKQANRILAAGCAPVEHGFAHLKNWRILTVTDDQHRRLPRSTSPSTPESPHASPSDQRVRRWRGFTQACAWPRLPNTDGPPVFPSSWKGRNPDAVTPICRVL</sequence>
<name>A0ABV3J1J4_9ACTN</name>
<dbReference type="RefSeq" id="WP_366089941.1">
    <property type="nucleotide sequence ID" value="NZ_JBFASG010000035.1"/>
</dbReference>
<evidence type="ECO:0000256" key="1">
    <source>
        <dbReference type="SAM" id="MobiDB-lite"/>
    </source>
</evidence>
<feature type="compositionally biased region" description="Low complexity" evidence="1">
    <location>
        <begin position="56"/>
        <end position="71"/>
    </location>
</feature>
<keyword evidence="3" id="KW-1185">Reference proteome</keyword>
<proteinExistence type="predicted"/>
<evidence type="ECO:0000313" key="3">
    <source>
        <dbReference type="Proteomes" id="UP001552479"/>
    </source>
</evidence>
<dbReference type="Proteomes" id="UP001552479">
    <property type="component" value="Unassembled WGS sequence"/>
</dbReference>
<evidence type="ECO:0000313" key="2">
    <source>
        <dbReference type="EMBL" id="MEV4926545.1"/>
    </source>
</evidence>
<feature type="region of interest" description="Disordered" evidence="1">
    <location>
        <begin position="48"/>
        <end position="76"/>
    </location>
</feature>
<gene>
    <name evidence="2" type="ORF">AB0L03_27605</name>
</gene>
<accession>A0ABV3J1J4</accession>
<organism evidence="2 3">
    <name type="scientific">Streptomyces roseoverticillatus</name>
    <dbReference type="NCBI Taxonomy" id="66429"/>
    <lineage>
        <taxon>Bacteria</taxon>
        <taxon>Bacillati</taxon>
        <taxon>Actinomycetota</taxon>
        <taxon>Actinomycetes</taxon>
        <taxon>Kitasatosporales</taxon>
        <taxon>Streptomycetaceae</taxon>
        <taxon>Streptomyces</taxon>
    </lineage>
</organism>
<dbReference type="EMBL" id="JBFASG010000035">
    <property type="protein sequence ID" value="MEV4926545.1"/>
    <property type="molecule type" value="Genomic_DNA"/>
</dbReference>
<evidence type="ECO:0008006" key="4">
    <source>
        <dbReference type="Google" id="ProtNLM"/>
    </source>
</evidence>
<protein>
    <recommendedName>
        <fullName evidence="4">Transposase</fullName>
    </recommendedName>
</protein>
<comment type="caution">
    <text evidence="2">The sequence shown here is derived from an EMBL/GenBank/DDBJ whole genome shotgun (WGS) entry which is preliminary data.</text>
</comment>
<reference evidence="2 3" key="1">
    <citation type="submission" date="2024-06" db="EMBL/GenBank/DDBJ databases">
        <title>The Natural Products Discovery Center: Release of the First 8490 Sequenced Strains for Exploring Actinobacteria Biosynthetic Diversity.</title>
        <authorList>
            <person name="Kalkreuter E."/>
            <person name="Kautsar S.A."/>
            <person name="Yang D."/>
            <person name="Bader C.D."/>
            <person name="Teijaro C.N."/>
            <person name="Fluegel L."/>
            <person name="Davis C.M."/>
            <person name="Simpson J.R."/>
            <person name="Lauterbach L."/>
            <person name="Steele A.D."/>
            <person name="Gui C."/>
            <person name="Meng S."/>
            <person name="Li G."/>
            <person name="Viehrig K."/>
            <person name="Ye F."/>
            <person name="Su P."/>
            <person name="Kiefer A.F."/>
            <person name="Nichols A."/>
            <person name="Cepeda A.J."/>
            <person name="Yan W."/>
            <person name="Fan B."/>
            <person name="Jiang Y."/>
            <person name="Adhikari A."/>
            <person name="Zheng C.-J."/>
            <person name="Schuster L."/>
            <person name="Cowan T.M."/>
            <person name="Smanski M.J."/>
            <person name="Chevrette M.G."/>
            <person name="De Carvalho L.P.S."/>
            <person name="Shen B."/>
        </authorList>
    </citation>
    <scope>NUCLEOTIDE SEQUENCE [LARGE SCALE GENOMIC DNA]</scope>
    <source>
        <strain evidence="2 3">NPDC053791</strain>
    </source>
</reference>